<evidence type="ECO:0000256" key="6">
    <source>
        <dbReference type="RuleBase" id="RU003423"/>
    </source>
</evidence>
<dbReference type="Proteomes" id="UP000501387">
    <property type="component" value="Chromosome"/>
</dbReference>
<dbReference type="InterPro" id="IPR011053">
    <property type="entry name" value="Single_hybrid_motif"/>
</dbReference>
<evidence type="ECO:0000313" key="11">
    <source>
        <dbReference type="Proteomes" id="UP000501387"/>
    </source>
</evidence>
<dbReference type="PROSITE" id="PS00189">
    <property type="entry name" value="LIPOYL"/>
    <property type="match status" value="1"/>
</dbReference>
<evidence type="ECO:0000256" key="4">
    <source>
        <dbReference type="ARBA" id="ARBA00022823"/>
    </source>
</evidence>
<dbReference type="Gene3D" id="3.30.559.10">
    <property type="entry name" value="Chloramphenicol acetyltransferase-like domain"/>
    <property type="match status" value="1"/>
</dbReference>
<feature type="region of interest" description="Disordered" evidence="7">
    <location>
        <begin position="79"/>
        <end position="170"/>
    </location>
</feature>
<dbReference type="EC" id="2.3.1.-" evidence="6"/>
<dbReference type="InterPro" id="IPR023213">
    <property type="entry name" value="CAT-like_dom_sf"/>
</dbReference>
<protein>
    <recommendedName>
        <fullName evidence="6">Dihydrolipoamide acetyltransferase component of pyruvate dehydrogenase complex</fullName>
        <ecNumber evidence="6">2.3.1.-</ecNumber>
    </recommendedName>
</protein>
<evidence type="ECO:0000259" key="8">
    <source>
        <dbReference type="PROSITE" id="PS50968"/>
    </source>
</evidence>
<accession>A0A6G8FGP0</accession>
<dbReference type="Gene3D" id="2.40.50.100">
    <property type="match status" value="1"/>
</dbReference>
<reference evidence="10 11" key="1">
    <citation type="submission" date="2020-03" db="EMBL/GenBank/DDBJ databases">
        <title>Leucobacter sp. nov., isolated from beetles.</title>
        <authorList>
            <person name="Hyun D.-W."/>
            <person name="Bae J.-W."/>
        </authorList>
    </citation>
    <scope>NUCLEOTIDE SEQUENCE [LARGE SCALE GENOMIC DNA]</scope>
    <source>
        <strain evidence="10 11">HDW9B</strain>
    </source>
</reference>
<dbReference type="EMBL" id="CP049934">
    <property type="protein sequence ID" value="QIM15676.1"/>
    <property type="molecule type" value="Genomic_DNA"/>
</dbReference>
<name>A0A6G8FGP0_9MICO</name>
<keyword evidence="3 6" id="KW-0808">Transferase</keyword>
<dbReference type="InterPro" id="IPR036625">
    <property type="entry name" value="E3-bd_dom_sf"/>
</dbReference>
<dbReference type="PANTHER" id="PTHR43178">
    <property type="entry name" value="DIHYDROLIPOAMIDE ACETYLTRANSFERASE COMPONENT OF PYRUVATE DEHYDROGENASE COMPLEX"/>
    <property type="match status" value="1"/>
</dbReference>
<evidence type="ECO:0000256" key="5">
    <source>
        <dbReference type="ARBA" id="ARBA00023315"/>
    </source>
</evidence>
<feature type="domain" description="Peripheral subunit-binding (PSBD)" evidence="9">
    <location>
        <begin position="172"/>
        <end position="209"/>
    </location>
</feature>
<dbReference type="InterPro" id="IPR001078">
    <property type="entry name" value="2-oxoacid_DH_actylTfrase"/>
</dbReference>
<dbReference type="Pfam" id="PF00364">
    <property type="entry name" value="Biotin_lipoyl"/>
    <property type="match status" value="1"/>
</dbReference>
<organism evidence="10 11">
    <name type="scientific">Leucobacter insecticola</name>
    <dbReference type="NCBI Taxonomy" id="2714934"/>
    <lineage>
        <taxon>Bacteria</taxon>
        <taxon>Bacillati</taxon>
        <taxon>Actinomycetota</taxon>
        <taxon>Actinomycetes</taxon>
        <taxon>Micrococcales</taxon>
        <taxon>Microbacteriaceae</taxon>
        <taxon>Leucobacter</taxon>
    </lineage>
</organism>
<keyword evidence="4 6" id="KW-0450">Lipoyl</keyword>
<evidence type="ECO:0000313" key="10">
    <source>
        <dbReference type="EMBL" id="QIM15676.1"/>
    </source>
</evidence>
<dbReference type="GO" id="GO:0016407">
    <property type="term" value="F:acetyltransferase activity"/>
    <property type="evidence" value="ECO:0007669"/>
    <property type="project" value="TreeGrafter"/>
</dbReference>
<evidence type="ECO:0000256" key="3">
    <source>
        <dbReference type="ARBA" id="ARBA00022679"/>
    </source>
</evidence>
<dbReference type="InterPro" id="IPR050743">
    <property type="entry name" value="2-oxoacid_DH_E2_comp"/>
</dbReference>
<keyword evidence="11" id="KW-1185">Reference proteome</keyword>
<dbReference type="PROSITE" id="PS51826">
    <property type="entry name" value="PSBD"/>
    <property type="match status" value="1"/>
</dbReference>
<dbReference type="KEGG" id="lins:G7067_03400"/>
<dbReference type="Gene3D" id="4.10.320.10">
    <property type="entry name" value="E3-binding domain"/>
    <property type="match status" value="1"/>
</dbReference>
<evidence type="ECO:0000256" key="1">
    <source>
        <dbReference type="ARBA" id="ARBA00001938"/>
    </source>
</evidence>
<dbReference type="InterPro" id="IPR003016">
    <property type="entry name" value="2-oxoA_DH_lipoyl-BS"/>
</dbReference>
<dbReference type="GO" id="GO:0005737">
    <property type="term" value="C:cytoplasm"/>
    <property type="evidence" value="ECO:0007669"/>
    <property type="project" value="TreeGrafter"/>
</dbReference>
<comment type="similarity">
    <text evidence="2 6">Belongs to the 2-oxoacid dehydrogenase family.</text>
</comment>
<evidence type="ECO:0000256" key="7">
    <source>
        <dbReference type="SAM" id="MobiDB-lite"/>
    </source>
</evidence>
<dbReference type="Pfam" id="PF00198">
    <property type="entry name" value="2-oxoacid_dh"/>
    <property type="match status" value="1"/>
</dbReference>
<dbReference type="InterPro" id="IPR004167">
    <property type="entry name" value="PSBD"/>
</dbReference>
<dbReference type="Pfam" id="PF02817">
    <property type="entry name" value="E3_binding"/>
    <property type="match status" value="1"/>
</dbReference>
<feature type="compositionally biased region" description="Basic and acidic residues" evidence="7">
    <location>
        <begin position="100"/>
        <end position="112"/>
    </location>
</feature>
<dbReference type="SUPFAM" id="SSF52777">
    <property type="entry name" value="CoA-dependent acyltransferases"/>
    <property type="match status" value="1"/>
</dbReference>
<dbReference type="GO" id="GO:0031405">
    <property type="term" value="F:lipoic acid binding"/>
    <property type="evidence" value="ECO:0007669"/>
    <property type="project" value="TreeGrafter"/>
</dbReference>
<proteinExistence type="inferred from homology"/>
<keyword evidence="5 6" id="KW-0012">Acyltransferase</keyword>
<sequence length="460" mass="49081">MSTRVFHLPDLGEGLTEAALVRWMVAVGDTIGVDQAVAEVETAKSIVELPSPYAGTVLALHGEEGESILTGAPVIEVGSDAADTDGGAGDAPEVAAPSHTNDEHEAYRKEEQAGSGNVLIGYGTGAGPAKGRRRRRGEDSATPSERRMTVGVERSLTAAGSTSEQARGPVAVRSPIVRRLARELGIDPRSVEPTGADGVITRSDVLRAAEASTPNAGSQQPSAAIPRPPLNVLRAERFSPLRKAVSAKLSRSRAEIPEATVWVDVDLTELWALRPQMAQPGEKSPSLTALFARYALLALQEYPLLASRLSENGDEMVLFDGTSLGIAVDTPRGLMVPVIHRAEDLSVAELDEELRELSSTAREGRTPPEQLRDSTFTLNNYGGFGVDGSAAIINHPEVAMLGIGRVLERPWVVDGEIVPRRIAQLSLVFDHRVCDGGYAAGFLRTVVDLLEHPLRAYPRV</sequence>
<evidence type="ECO:0000256" key="2">
    <source>
        <dbReference type="ARBA" id="ARBA00007317"/>
    </source>
</evidence>
<dbReference type="CDD" id="cd06849">
    <property type="entry name" value="lipoyl_domain"/>
    <property type="match status" value="1"/>
</dbReference>
<dbReference type="AlphaFoldDB" id="A0A6G8FGP0"/>
<dbReference type="PANTHER" id="PTHR43178:SF5">
    <property type="entry name" value="LIPOAMIDE ACYLTRANSFERASE COMPONENT OF BRANCHED-CHAIN ALPHA-KETO ACID DEHYDROGENASE COMPLEX, MITOCHONDRIAL"/>
    <property type="match status" value="1"/>
</dbReference>
<comment type="cofactor">
    <cofactor evidence="1 6">
        <name>(R)-lipoate</name>
        <dbReference type="ChEBI" id="CHEBI:83088"/>
    </cofactor>
</comment>
<feature type="compositionally biased region" description="Basic and acidic residues" evidence="7">
    <location>
        <begin position="136"/>
        <end position="148"/>
    </location>
</feature>
<gene>
    <name evidence="10" type="ORF">G7067_03400</name>
</gene>
<dbReference type="PROSITE" id="PS50968">
    <property type="entry name" value="BIOTINYL_LIPOYL"/>
    <property type="match status" value="1"/>
</dbReference>
<dbReference type="InterPro" id="IPR000089">
    <property type="entry name" value="Biotin_lipoyl"/>
</dbReference>
<dbReference type="RefSeq" id="WP_166321986.1">
    <property type="nucleotide sequence ID" value="NZ_CP049934.1"/>
</dbReference>
<feature type="domain" description="Lipoyl-binding" evidence="8">
    <location>
        <begin position="3"/>
        <end position="78"/>
    </location>
</feature>
<dbReference type="SUPFAM" id="SSF47005">
    <property type="entry name" value="Peripheral subunit-binding domain of 2-oxo acid dehydrogenase complex"/>
    <property type="match status" value="1"/>
</dbReference>
<dbReference type="SUPFAM" id="SSF51230">
    <property type="entry name" value="Single hybrid motif"/>
    <property type="match status" value="1"/>
</dbReference>
<evidence type="ECO:0000259" key="9">
    <source>
        <dbReference type="PROSITE" id="PS51826"/>
    </source>
</evidence>